<feature type="signal peptide" evidence="1">
    <location>
        <begin position="1"/>
        <end position="22"/>
    </location>
</feature>
<feature type="chain" id="PRO_5021241717" evidence="1">
    <location>
        <begin position="23"/>
        <end position="165"/>
    </location>
</feature>
<proteinExistence type="predicted"/>
<accession>A0A4Y9T932</accession>
<organism evidence="2 3">
    <name type="scientific">Pseudomonas fluorescens</name>
    <dbReference type="NCBI Taxonomy" id="294"/>
    <lineage>
        <taxon>Bacteria</taxon>
        <taxon>Pseudomonadati</taxon>
        <taxon>Pseudomonadota</taxon>
        <taxon>Gammaproteobacteria</taxon>
        <taxon>Pseudomonadales</taxon>
        <taxon>Pseudomonadaceae</taxon>
        <taxon>Pseudomonas</taxon>
    </lineage>
</organism>
<dbReference type="RefSeq" id="WP_135196865.1">
    <property type="nucleotide sequence ID" value="NZ_SPVI01000017.1"/>
</dbReference>
<evidence type="ECO:0000313" key="2">
    <source>
        <dbReference type="EMBL" id="TFW40903.1"/>
    </source>
</evidence>
<gene>
    <name evidence="2" type="ORF">E4T65_23945</name>
</gene>
<sequence length="165" mass="18567">MPTLIPKLTTSLLLCIVFTVHAVEKQDSESSSAGVQKLNRADYLKGKFGKRLHFSSPQAQIAVEDFAIDCHVKDGRYLPLISVLLARLSEMQREDAWMETIVEQRGAEVRVYDQIKRKDGSKFKPVLALELNQWGELNTISIRAESILNACFDGPYGRLWVSGSQ</sequence>
<name>A0A4Y9T932_PSEFL</name>
<keyword evidence="1" id="KW-0732">Signal</keyword>
<dbReference type="Proteomes" id="UP000297322">
    <property type="component" value="Unassembled WGS sequence"/>
</dbReference>
<dbReference type="AlphaFoldDB" id="A0A4Y9T932"/>
<evidence type="ECO:0000256" key="1">
    <source>
        <dbReference type="SAM" id="SignalP"/>
    </source>
</evidence>
<comment type="caution">
    <text evidence="2">The sequence shown here is derived from an EMBL/GenBank/DDBJ whole genome shotgun (WGS) entry which is preliminary data.</text>
</comment>
<reference evidence="2 3" key="1">
    <citation type="submission" date="2019-03" db="EMBL/GenBank/DDBJ databases">
        <title>Biocontrol and xenobiotic degradation properties of endophytic Pseudomonas fluorescens strain BRZ63.</title>
        <authorList>
            <person name="Chlebek D.A."/>
            <person name="Pinski A."/>
            <person name="Zur J.P."/>
            <person name="Michalska J."/>
            <person name="Hupert-Kocurek K.T."/>
        </authorList>
    </citation>
    <scope>NUCLEOTIDE SEQUENCE [LARGE SCALE GENOMIC DNA]</scope>
    <source>
        <strain evidence="2 3">BRZ63</strain>
    </source>
</reference>
<evidence type="ECO:0000313" key="3">
    <source>
        <dbReference type="Proteomes" id="UP000297322"/>
    </source>
</evidence>
<dbReference type="EMBL" id="SPVI01000017">
    <property type="protein sequence ID" value="TFW40903.1"/>
    <property type="molecule type" value="Genomic_DNA"/>
</dbReference>
<protein>
    <submittedName>
        <fullName evidence="2">Uncharacterized protein</fullName>
    </submittedName>
</protein>